<comment type="similarity">
    <text evidence="9">Belongs to the tRNA nucleotidyltransferase/poly(A) polymerase family.</text>
</comment>
<evidence type="ECO:0000313" key="13">
    <source>
        <dbReference type="EMBL" id="MCC2168673.1"/>
    </source>
</evidence>
<dbReference type="GO" id="GO:0000049">
    <property type="term" value="F:tRNA binding"/>
    <property type="evidence" value="ECO:0007669"/>
    <property type="project" value="TreeGrafter"/>
</dbReference>
<keyword evidence="8 9" id="KW-0694">RNA-binding</keyword>
<dbReference type="RefSeq" id="WP_308728853.1">
    <property type="nucleotide sequence ID" value="NZ_JAJEQF010000043.1"/>
</dbReference>
<evidence type="ECO:0000259" key="10">
    <source>
        <dbReference type="Pfam" id="PF01743"/>
    </source>
</evidence>
<dbReference type="SUPFAM" id="SSF81301">
    <property type="entry name" value="Nucleotidyltransferase"/>
    <property type="match status" value="1"/>
</dbReference>
<dbReference type="InterPro" id="IPR003607">
    <property type="entry name" value="HD/PDEase_dom"/>
</dbReference>
<accession>A0AAE3AVL7</accession>
<dbReference type="Pfam" id="PF13735">
    <property type="entry name" value="tRNA_NucTran2_2"/>
    <property type="match status" value="1"/>
</dbReference>
<comment type="caution">
    <text evidence="13">The sequence shown here is derived from an EMBL/GenBank/DDBJ whole genome shotgun (WGS) entry which is preliminary data.</text>
</comment>
<dbReference type="InterPro" id="IPR002646">
    <property type="entry name" value="PolA_pol_head_dom"/>
</dbReference>
<dbReference type="InterPro" id="IPR050264">
    <property type="entry name" value="Bact_CCA-adding_enz_type3_sf"/>
</dbReference>
<dbReference type="Gene3D" id="1.10.3090.10">
    <property type="entry name" value="cca-adding enzyme, domain 2"/>
    <property type="match status" value="1"/>
</dbReference>
<sequence>MKIILPEAVKKIINVLQSAGYEAWAVGGCVRDSILHREPDDWDITTSARPEQVKVLFHRTVDTGIQHGTVTVLMDRVGYEVTTYRIDGEYEDSRHPKEVTFTASLQEDLRRRDFTINAMAYNEEAGLVDIFGGIEDISKKVIRCVGDAKERFTEDALRMMRAVRFSAQLGYDIEEATRLAICELSQTLEKISAERIRTELLKLLVSPHPEMLRICRETGMTAVFLPEFDQMAQTVQNNPHHCYDVAEHTIQALIHSAPEKTLRLALLFHDMGKAKTRTTDQDGVDHFHGHSEVSAELARTILRRLKFDNETIDRVVRLVRAHDVKIEPGERNMRFALNRLGPDLFPELFLVKEADLAAQSDYQREEKQEHLRKMQEDYEAVIASGACLTLKGLAVNGKDLIGIGMQAGRGLGDILQKLLEEVLEEPQRNTKEFLLEEARRIQVKGSF</sequence>
<organism evidence="13 14">
    <name type="scientific">Gallintestinimicrobium propionicum</name>
    <dbReference type="NCBI Taxonomy" id="2981770"/>
    <lineage>
        <taxon>Bacteria</taxon>
        <taxon>Bacillati</taxon>
        <taxon>Bacillota</taxon>
        <taxon>Clostridia</taxon>
        <taxon>Lachnospirales</taxon>
        <taxon>Lachnospiraceae</taxon>
        <taxon>Gallintestinimicrobium</taxon>
    </lineage>
</organism>
<keyword evidence="5" id="KW-0479">Metal-binding</keyword>
<keyword evidence="3" id="KW-0819">tRNA processing</keyword>
<evidence type="ECO:0000256" key="5">
    <source>
        <dbReference type="ARBA" id="ARBA00022723"/>
    </source>
</evidence>
<dbReference type="Proteomes" id="UP001199355">
    <property type="component" value="Unassembled WGS sequence"/>
</dbReference>
<dbReference type="EC" id="2.7.7.72" evidence="13"/>
<dbReference type="PANTHER" id="PTHR46173:SF1">
    <property type="entry name" value="CCA TRNA NUCLEOTIDYLTRANSFERASE 1, MITOCHONDRIAL"/>
    <property type="match status" value="1"/>
</dbReference>
<evidence type="ECO:0000313" key="14">
    <source>
        <dbReference type="Proteomes" id="UP001199355"/>
    </source>
</evidence>
<evidence type="ECO:0000256" key="1">
    <source>
        <dbReference type="ARBA" id="ARBA00001946"/>
    </source>
</evidence>
<keyword evidence="7" id="KW-0460">Magnesium</keyword>
<dbReference type="CDD" id="cd05398">
    <property type="entry name" value="NT_ClassII-CCAase"/>
    <property type="match status" value="1"/>
</dbReference>
<dbReference type="PANTHER" id="PTHR46173">
    <property type="entry name" value="CCA TRNA NUCLEOTIDYLTRANSFERASE 1, MITOCHONDRIAL"/>
    <property type="match status" value="1"/>
</dbReference>
<evidence type="ECO:0000256" key="3">
    <source>
        <dbReference type="ARBA" id="ARBA00022694"/>
    </source>
</evidence>
<name>A0AAE3AVL7_9FIRM</name>
<feature type="domain" description="Poly A polymerase head" evidence="10">
    <location>
        <begin position="24"/>
        <end position="143"/>
    </location>
</feature>
<dbReference type="NCBIfam" id="NF009814">
    <property type="entry name" value="PRK13299.1"/>
    <property type="match status" value="1"/>
</dbReference>
<protein>
    <submittedName>
        <fullName evidence="13">CCA tRNA nucleotidyltransferase</fullName>
        <ecNumber evidence="13">2.7.7.72</ecNumber>
    </submittedName>
</protein>
<dbReference type="EMBL" id="JAJEQF010000043">
    <property type="protein sequence ID" value="MCC2168673.1"/>
    <property type="molecule type" value="Genomic_DNA"/>
</dbReference>
<dbReference type="Pfam" id="PF12627">
    <property type="entry name" value="PolyA_pol_RNAbd"/>
    <property type="match status" value="1"/>
</dbReference>
<dbReference type="GO" id="GO:0000166">
    <property type="term" value="F:nucleotide binding"/>
    <property type="evidence" value="ECO:0007669"/>
    <property type="project" value="UniProtKB-KW"/>
</dbReference>
<comment type="cofactor">
    <cofactor evidence="1">
        <name>Mg(2+)</name>
        <dbReference type="ChEBI" id="CHEBI:18420"/>
    </cofactor>
</comment>
<dbReference type="NCBIfam" id="TIGR00277">
    <property type="entry name" value="HDIG"/>
    <property type="match status" value="1"/>
</dbReference>
<feature type="domain" description="CCA-adding enzyme C-terminal" evidence="12">
    <location>
        <begin position="294"/>
        <end position="437"/>
    </location>
</feature>
<evidence type="ECO:0000256" key="6">
    <source>
        <dbReference type="ARBA" id="ARBA00022741"/>
    </source>
</evidence>
<dbReference type="Gene3D" id="3.30.460.10">
    <property type="entry name" value="Beta Polymerase, domain 2"/>
    <property type="match status" value="1"/>
</dbReference>
<dbReference type="SUPFAM" id="SSF81891">
    <property type="entry name" value="Poly A polymerase C-terminal region-like"/>
    <property type="match status" value="1"/>
</dbReference>
<proteinExistence type="inferred from homology"/>
<evidence type="ECO:0000256" key="9">
    <source>
        <dbReference type="RuleBase" id="RU003953"/>
    </source>
</evidence>
<dbReference type="Pfam" id="PF01743">
    <property type="entry name" value="PolyA_pol"/>
    <property type="match status" value="1"/>
</dbReference>
<evidence type="ECO:0000256" key="7">
    <source>
        <dbReference type="ARBA" id="ARBA00022842"/>
    </source>
</evidence>
<dbReference type="GO" id="GO:0008033">
    <property type="term" value="P:tRNA processing"/>
    <property type="evidence" value="ECO:0007669"/>
    <property type="project" value="UniProtKB-KW"/>
</dbReference>
<gene>
    <name evidence="13" type="ORF">LKD45_13425</name>
</gene>
<keyword evidence="14" id="KW-1185">Reference proteome</keyword>
<dbReference type="GO" id="GO:0046872">
    <property type="term" value="F:metal ion binding"/>
    <property type="evidence" value="ECO:0007669"/>
    <property type="project" value="UniProtKB-KW"/>
</dbReference>
<keyword evidence="6" id="KW-0547">Nucleotide-binding</keyword>
<feature type="domain" description="tRNA nucleotidyltransferase/poly(A) polymerase RNA and SrmB- binding" evidence="11">
    <location>
        <begin position="170"/>
        <end position="229"/>
    </location>
</feature>
<keyword evidence="4 13" id="KW-0548">Nucleotidyltransferase</keyword>
<dbReference type="InterPro" id="IPR043519">
    <property type="entry name" value="NT_sf"/>
</dbReference>
<dbReference type="InterPro" id="IPR006675">
    <property type="entry name" value="HDIG_dom"/>
</dbReference>
<dbReference type="CDD" id="cd00077">
    <property type="entry name" value="HDc"/>
    <property type="match status" value="1"/>
</dbReference>
<dbReference type="InterPro" id="IPR032828">
    <property type="entry name" value="PolyA_RNA-bd"/>
</dbReference>
<evidence type="ECO:0000256" key="4">
    <source>
        <dbReference type="ARBA" id="ARBA00022695"/>
    </source>
</evidence>
<dbReference type="AlphaFoldDB" id="A0AAE3AVL7"/>
<dbReference type="GO" id="GO:0004810">
    <property type="term" value="F:CCA tRNA nucleotidyltransferase activity"/>
    <property type="evidence" value="ECO:0007669"/>
    <property type="project" value="UniProtKB-EC"/>
</dbReference>
<dbReference type="InterPro" id="IPR032810">
    <property type="entry name" value="CCA-adding_enz_C"/>
</dbReference>
<dbReference type="Gene3D" id="1.10.246.80">
    <property type="match status" value="1"/>
</dbReference>
<evidence type="ECO:0000259" key="12">
    <source>
        <dbReference type="Pfam" id="PF13735"/>
    </source>
</evidence>
<evidence type="ECO:0000256" key="8">
    <source>
        <dbReference type="ARBA" id="ARBA00022884"/>
    </source>
</evidence>
<keyword evidence="2 9" id="KW-0808">Transferase</keyword>
<reference evidence="13 14" key="1">
    <citation type="submission" date="2021-10" db="EMBL/GenBank/DDBJ databases">
        <title>Anaerobic single-cell dispensing facilitates the cultivation of human gut bacteria.</title>
        <authorList>
            <person name="Afrizal A."/>
        </authorList>
    </citation>
    <scope>NUCLEOTIDE SEQUENCE [LARGE SCALE GENOMIC DNA]</scope>
    <source>
        <strain evidence="13 14">CLA-AA-H244</strain>
    </source>
</reference>
<evidence type="ECO:0000256" key="2">
    <source>
        <dbReference type="ARBA" id="ARBA00022679"/>
    </source>
</evidence>
<evidence type="ECO:0000259" key="11">
    <source>
        <dbReference type="Pfam" id="PF12627"/>
    </source>
</evidence>